<evidence type="ECO:0000256" key="1">
    <source>
        <dbReference type="ARBA" id="ARBA00019852"/>
    </source>
</evidence>
<dbReference type="CDD" id="cd05399">
    <property type="entry name" value="NT_Rel-Spo_like"/>
    <property type="match status" value="1"/>
</dbReference>
<dbReference type="Gene3D" id="1.10.3210.10">
    <property type="entry name" value="Hypothetical protein af1432"/>
    <property type="match status" value="1"/>
</dbReference>
<dbReference type="PROSITE" id="PS51880">
    <property type="entry name" value="TGS"/>
    <property type="match status" value="1"/>
</dbReference>
<dbReference type="Pfam" id="PF19296">
    <property type="entry name" value="RelA_AH_RIS"/>
    <property type="match status" value="1"/>
</dbReference>
<evidence type="ECO:0000256" key="4">
    <source>
        <dbReference type="ARBA" id="ARBA00033308"/>
    </source>
</evidence>
<dbReference type="RefSeq" id="WP_126461319.1">
    <property type="nucleotide sequence ID" value="NZ_AP018721.1"/>
</dbReference>
<dbReference type="Gene3D" id="3.30.460.10">
    <property type="entry name" value="Beta Polymerase, domain 2"/>
    <property type="match status" value="1"/>
</dbReference>
<keyword evidence="10" id="KW-1185">Reference proteome</keyword>
<dbReference type="GO" id="GO:0042594">
    <property type="term" value="P:response to starvation"/>
    <property type="evidence" value="ECO:0007669"/>
    <property type="project" value="TreeGrafter"/>
</dbReference>
<dbReference type="InterPro" id="IPR043519">
    <property type="entry name" value="NT_sf"/>
</dbReference>
<dbReference type="InterPro" id="IPR012676">
    <property type="entry name" value="TGS-like"/>
</dbReference>
<dbReference type="GO" id="GO:0015969">
    <property type="term" value="P:guanosine tetraphosphate metabolic process"/>
    <property type="evidence" value="ECO:0007669"/>
    <property type="project" value="InterPro"/>
</dbReference>
<dbReference type="PANTHER" id="PTHR21262">
    <property type="entry name" value="GUANOSINE-3',5'-BIS DIPHOSPHATE 3'-PYROPHOSPHOHYDROLASE"/>
    <property type="match status" value="1"/>
</dbReference>
<dbReference type="Gene3D" id="3.10.20.30">
    <property type="match status" value="1"/>
</dbReference>
<dbReference type="CDD" id="cd01668">
    <property type="entry name" value="TGS_RSH"/>
    <property type="match status" value="1"/>
</dbReference>
<name>A0A4V2UQL6_9PROT</name>
<feature type="domain" description="ACT" evidence="7">
    <location>
        <begin position="653"/>
        <end position="724"/>
    </location>
</feature>
<evidence type="ECO:0000313" key="9">
    <source>
        <dbReference type="EMBL" id="TCS71491.1"/>
    </source>
</evidence>
<dbReference type="CDD" id="cd04876">
    <property type="entry name" value="ACT_RelA-SpoT"/>
    <property type="match status" value="1"/>
</dbReference>
<comment type="caution">
    <text evidence="9">The sequence shown here is derived from an EMBL/GenBank/DDBJ whole genome shotgun (WGS) entry which is preliminary data.</text>
</comment>
<dbReference type="InterPro" id="IPR045865">
    <property type="entry name" value="ACT-like_dom_sf"/>
</dbReference>
<accession>A0A4V2UQL6</accession>
<dbReference type="EMBL" id="SLZY01000009">
    <property type="protein sequence ID" value="TCS71491.1"/>
    <property type="molecule type" value="Genomic_DNA"/>
</dbReference>
<dbReference type="GO" id="GO:0016301">
    <property type="term" value="F:kinase activity"/>
    <property type="evidence" value="ECO:0007669"/>
    <property type="project" value="UniProtKB-KW"/>
</dbReference>
<gene>
    <name evidence="9" type="ORF">EDC61_10937</name>
</gene>
<dbReference type="OrthoDB" id="9805041at2"/>
<dbReference type="SUPFAM" id="SSF81271">
    <property type="entry name" value="TGS-like"/>
    <property type="match status" value="1"/>
</dbReference>
<feature type="domain" description="TGS" evidence="8">
    <location>
        <begin position="402"/>
        <end position="463"/>
    </location>
</feature>
<protein>
    <recommendedName>
        <fullName evidence="1">GTP pyrophosphokinase</fullName>
    </recommendedName>
    <alternativeName>
        <fullName evidence="3">(p)ppGpp synthase</fullName>
    </alternativeName>
    <alternativeName>
        <fullName evidence="2">ATP:GTP 3'-pyrophosphotransferase</fullName>
    </alternativeName>
    <alternativeName>
        <fullName evidence="4">ppGpp synthase I</fullName>
    </alternativeName>
</protein>
<comment type="function">
    <text evidence="5">In eubacteria ppGpp (guanosine 3'-diphosphate 5'-diphosphate) is a mediator of the stringent response that coordinates a variety of cellular activities in response to changes in nutritional abundance.</text>
</comment>
<dbReference type="GO" id="GO:0005886">
    <property type="term" value="C:plasma membrane"/>
    <property type="evidence" value="ECO:0007669"/>
    <property type="project" value="TreeGrafter"/>
</dbReference>
<evidence type="ECO:0000259" key="8">
    <source>
        <dbReference type="PROSITE" id="PS51880"/>
    </source>
</evidence>
<feature type="region of interest" description="Disordered" evidence="6">
    <location>
        <begin position="555"/>
        <end position="578"/>
    </location>
</feature>
<dbReference type="GO" id="GO:0008728">
    <property type="term" value="F:GTP diphosphokinase activity"/>
    <property type="evidence" value="ECO:0007669"/>
    <property type="project" value="TreeGrafter"/>
</dbReference>
<dbReference type="FunFam" id="3.10.20.30:FF:000002">
    <property type="entry name" value="GTP pyrophosphokinase (RelA/SpoT)"/>
    <property type="match status" value="1"/>
</dbReference>
<dbReference type="AlphaFoldDB" id="A0A4V2UQL6"/>
<dbReference type="SMART" id="SM00954">
    <property type="entry name" value="RelA_SpoT"/>
    <property type="match status" value="1"/>
</dbReference>
<dbReference type="PANTHER" id="PTHR21262:SF31">
    <property type="entry name" value="GTP PYROPHOSPHOKINASE"/>
    <property type="match status" value="1"/>
</dbReference>
<dbReference type="SUPFAM" id="SSF55021">
    <property type="entry name" value="ACT-like"/>
    <property type="match status" value="1"/>
</dbReference>
<dbReference type="Pfam" id="PF13291">
    <property type="entry name" value="ACT_4"/>
    <property type="match status" value="1"/>
</dbReference>
<dbReference type="PROSITE" id="PS51671">
    <property type="entry name" value="ACT"/>
    <property type="match status" value="1"/>
</dbReference>
<dbReference type="InterPro" id="IPR007685">
    <property type="entry name" value="RelA_SpoT"/>
</dbReference>
<dbReference type="InterPro" id="IPR045600">
    <property type="entry name" value="RelA/SpoT_AH_RIS"/>
</dbReference>
<dbReference type="InterPro" id="IPR004095">
    <property type="entry name" value="TGS"/>
</dbReference>
<comment type="similarity">
    <text evidence="5">Belongs to the relA/spoT family.</text>
</comment>
<dbReference type="GO" id="GO:0015949">
    <property type="term" value="P:nucleobase-containing small molecule interconversion"/>
    <property type="evidence" value="ECO:0007669"/>
    <property type="project" value="UniProtKB-ARBA"/>
</dbReference>
<dbReference type="Pfam" id="PF13328">
    <property type="entry name" value="HD_4"/>
    <property type="match status" value="1"/>
</dbReference>
<dbReference type="Pfam" id="PF02824">
    <property type="entry name" value="TGS"/>
    <property type="match status" value="1"/>
</dbReference>
<dbReference type="GO" id="GO:0008893">
    <property type="term" value="F:guanosine-3',5'-bis(diphosphate) 3'-diphosphatase activity"/>
    <property type="evidence" value="ECO:0007669"/>
    <property type="project" value="TreeGrafter"/>
</dbReference>
<dbReference type="Proteomes" id="UP000295135">
    <property type="component" value="Unassembled WGS sequence"/>
</dbReference>
<evidence type="ECO:0000256" key="5">
    <source>
        <dbReference type="RuleBase" id="RU003847"/>
    </source>
</evidence>
<reference evidence="9 10" key="1">
    <citation type="submission" date="2019-03" db="EMBL/GenBank/DDBJ databases">
        <title>Genomic Encyclopedia of Type Strains, Phase IV (KMG-IV): sequencing the most valuable type-strain genomes for metagenomic binning, comparative biology and taxonomic classification.</title>
        <authorList>
            <person name="Goeker M."/>
        </authorList>
    </citation>
    <scope>NUCLEOTIDE SEQUENCE [LARGE SCALE GENOMIC DNA]</scope>
    <source>
        <strain evidence="9 10">DSM 103923</strain>
    </source>
</reference>
<dbReference type="FunFam" id="3.30.460.10:FF:000001">
    <property type="entry name" value="GTP pyrophosphokinase RelA"/>
    <property type="match status" value="1"/>
</dbReference>
<dbReference type="InterPro" id="IPR033655">
    <property type="entry name" value="TGS_RelA/SpoT"/>
</dbReference>
<dbReference type="InterPro" id="IPR002912">
    <property type="entry name" value="ACT_dom"/>
</dbReference>
<sequence length="724" mass="80630">MVTHALSHTARSAEDWFGQIAGRYGPDQTARIRSAFAYLLEHGSELAADSGVPLTEHALASAMQLAAMGFDADTVAAALLNGLPEAALKPEKLAPLFGDGLSRLVQGTQHLARMDSLLSDSPVEGGQSEALRQMLLAMTDDIRVVLIKLADRACALRELAPTKQDGGDEAHRHKVALDTRELYAPLANRLGVWQLKWELEDLACRYLEPDTYKQIAKQLDERRIEREDYIEQVIHLLDSELARDGLKGYAISGRPKHIASILAKMRKKRLSFDEVYDVRAVRVLVQDVKDCYQVLGLVHHLWQPIPGQFDDYISRPKGNGYRSLHTAVIGPEDKALEVQIRTFEMHQEAELGMAAHWRYKEGGGGEKLQEKIAWLRQLLAWKSELADSAELAEQFKTELVHDEVYALTPQGRVVALAAGATPLDFAYAVHTNLGHRCRGAKVDGVLVPLDTALKTGQRVEILTVKEGAPSRDWLNPALGFLKTSRARSKVRQWFRQQDLDTHIQEGRETVEREIQRLGLININLEKLAARLKFSKLEELFAAVGRGDLGPGNLGRALQDEFQPPPEKPLIGRRRSKETPSGVIVEGEANMLTAIAGCCKPAPPDAIVGYTTQGRGVTIHRADCPVVKRLPEIRRARLLHAEWGKADKQVFEVDVVVLAQDRAGLLKDITEIFAQEKLNVVRVNTLSHDGEARMEFTCEVRDIGQLSRFLGRVAHVRGVYQARRK</sequence>
<dbReference type="InterPro" id="IPR012675">
    <property type="entry name" value="Beta-grasp_dom_sf"/>
</dbReference>
<keyword evidence="9" id="KW-0808">Transferase</keyword>
<evidence type="ECO:0000313" key="10">
    <source>
        <dbReference type="Proteomes" id="UP000295135"/>
    </source>
</evidence>
<dbReference type="InterPro" id="IPR004811">
    <property type="entry name" value="RelA/Spo_fam"/>
</dbReference>
<evidence type="ECO:0000259" key="7">
    <source>
        <dbReference type="PROSITE" id="PS51671"/>
    </source>
</evidence>
<evidence type="ECO:0000256" key="3">
    <source>
        <dbReference type="ARBA" id="ARBA00032407"/>
    </source>
</evidence>
<evidence type="ECO:0000256" key="6">
    <source>
        <dbReference type="SAM" id="MobiDB-lite"/>
    </source>
</evidence>
<evidence type="ECO:0000256" key="2">
    <source>
        <dbReference type="ARBA" id="ARBA00029754"/>
    </source>
</evidence>
<organism evidence="9 10">
    <name type="scientific">Sulfuritortus calidifontis</name>
    <dbReference type="NCBI Taxonomy" id="1914471"/>
    <lineage>
        <taxon>Bacteria</taxon>
        <taxon>Pseudomonadati</taxon>
        <taxon>Pseudomonadota</taxon>
        <taxon>Betaproteobacteria</taxon>
        <taxon>Nitrosomonadales</taxon>
        <taxon>Thiobacillaceae</taxon>
        <taxon>Sulfuritortus</taxon>
    </lineage>
</organism>
<dbReference type="Gene3D" id="3.30.70.260">
    <property type="match status" value="1"/>
</dbReference>
<dbReference type="Pfam" id="PF04607">
    <property type="entry name" value="RelA_SpoT"/>
    <property type="match status" value="1"/>
</dbReference>
<dbReference type="NCBIfam" id="TIGR00691">
    <property type="entry name" value="spoT_relA"/>
    <property type="match status" value="1"/>
</dbReference>
<keyword evidence="9" id="KW-0418">Kinase</keyword>
<dbReference type="SUPFAM" id="SSF81301">
    <property type="entry name" value="Nucleotidyltransferase"/>
    <property type="match status" value="1"/>
</dbReference>
<dbReference type="SUPFAM" id="SSF109604">
    <property type="entry name" value="HD-domain/PDEase-like"/>
    <property type="match status" value="1"/>
</dbReference>
<proteinExistence type="inferred from homology"/>